<reference evidence="4 5" key="1">
    <citation type="submission" date="2019-03" db="EMBL/GenBank/DDBJ databases">
        <authorList>
            <person name="Gonzalez-Pimentel J.L."/>
        </authorList>
    </citation>
    <scope>NUCLEOTIDE SEQUENCE [LARGE SCALE GENOMIC DNA]</scope>
    <source>
        <strain evidence="4 5">JCM 31289</strain>
    </source>
</reference>
<protein>
    <submittedName>
        <fullName evidence="4">Serine protease</fullName>
    </submittedName>
</protein>
<dbReference type="SUPFAM" id="SSF52540">
    <property type="entry name" value="P-loop containing nucleoside triphosphate hydrolases"/>
    <property type="match status" value="1"/>
</dbReference>
<feature type="region of interest" description="Disordered" evidence="2">
    <location>
        <begin position="154"/>
        <end position="175"/>
    </location>
</feature>
<dbReference type="Gene3D" id="2.40.10.10">
    <property type="entry name" value="Trypsin-like serine proteases"/>
    <property type="match status" value="1"/>
</dbReference>
<evidence type="ECO:0000313" key="5">
    <source>
        <dbReference type="Proteomes" id="UP000297948"/>
    </source>
</evidence>
<dbReference type="EMBL" id="SRID01000087">
    <property type="protein sequence ID" value="TGB11184.1"/>
    <property type="molecule type" value="Genomic_DNA"/>
</dbReference>
<proteinExistence type="predicted"/>
<dbReference type="PROSITE" id="PS50837">
    <property type="entry name" value="NACHT"/>
    <property type="match status" value="1"/>
</dbReference>
<keyword evidence="4" id="KW-0645">Protease</keyword>
<dbReference type="InterPro" id="IPR009003">
    <property type="entry name" value="Peptidase_S1_PA"/>
</dbReference>
<dbReference type="SUPFAM" id="SSF50494">
    <property type="entry name" value="Trypsin-like serine proteases"/>
    <property type="match status" value="1"/>
</dbReference>
<dbReference type="InterPro" id="IPR027417">
    <property type="entry name" value="P-loop_NTPase"/>
</dbReference>
<dbReference type="PANTHER" id="PTHR46844:SF1">
    <property type="entry name" value="SLR5058 PROTEIN"/>
    <property type="match status" value="1"/>
</dbReference>
<dbReference type="Gene3D" id="3.40.50.300">
    <property type="entry name" value="P-loop containing nucleotide triphosphate hydrolases"/>
    <property type="match status" value="1"/>
</dbReference>
<accession>A0A4Z0H7Y8</accession>
<keyword evidence="5" id="KW-1185">Reference proteome</keyword>
<keyword evidence="4" id="KW-0378">Hydrolase</keyword>
<dbReference type="OrthoDB" id="135105at2"/>
<comment type="caution">
    <text evidence="4">The sequence shown here is derived from an EMBL/GenBank/DDBJ whole genome shotgun (WGS) entry which is preliminary data.</text>
</comment>
<evidence type="ECO:0000256" key="1">
    <source>
        <dbReference type="SAM" id="Coils"/>
    </source>
</evidence>
<dbReference type="InterPro" id="IPR007111">
    <property type="entry name" value="NACHT_NTPase"/>
</dbReference>
<feature type="compositionally biased region" description="Polar residues" evidence="2">
    <location>
        <begin position="888"/>
        <end position="902"/>
    </location>
</feature>
<name>A0A4Z0H7Y8_9ACTN</name>
<evidence type="ECO:0000259" key="3">
    <source>
        <dbReference type="PROSITE" id="PS50837"/>
    </source>
</evidence>
<dbReference type="GO" id="GO:0006508">
    <property type="term" value="P:proteolysis"/>
    <property type="evidence" value="ECO:0007669"/>
    <property type="project" value="UniProtKB-KW"/>
</dbReference>
<feature type="domain" description="NACHT" evidence="3">
    <location>
        <begin position="185"/>
        <end position="530"/>
    </location>
</feature>
<dbReference type="AlphaFoldDB" id="A0A4Z0H7Y8"/>
<dbReference type="Proteomes" id="UP000297948">
    <property type="component" value="Unassembled WGS sequence"/>
</dbReference>
<dbReference type="Pfam" id="PF05729">
    <property type="entry name" value="NACHT"/>
    <property type="match status" value="1"/>
</dbReference>
<evidence type="ECO:0000313" key="4">
    <source>
        <dbReference type="EMBL" id="TGB11184.1"/>
    </source>
</evidence>
<dbReference type="RefSeq" id="WP_135339038.1">
    <property type="nucleotide sequence ID" value="NZ_SRID01000087.1"/>
</dbReference>
<sequence length="902" mass="100291">MTGRPRAAERAVVVQSGNRQGSGVMINPVTALTCAHVLADPLDVSLAHPFFGGPVGCDVTWSDSTLDLALLTVNRLTRHRNWIDGPMRWRIRLGEITTSAPVPDCEIVGFPGIQRYGQAVRAKHRKTRIFGLDALTTRERTWDLDTAYLSLEAQGASRSRDRPDPDHAPGAAPTGRIEELLANRLRTLLRGEAGAGKTTLLSWLAAHLTDGTLPAELSHLHDLVPLFVPLRNLAPAWEFPDAEQLPKLAKLQTGTAPDGWAHRLLRSGRVYLLVDGLDEVPPARREDARTWLAELLELYPDIRCLVTVRPGAVDGDWLRSERFRELTLLPMSDEDIDRFVTSWHDAARQECAGYGDEYLAEEEQTELDELEEDLHRQFDRNAELSTLARTPLLCAVICALHRSRGGLLPETRWELYKATLAMLLGGRDSNRRIGAPEGVQIGLTEHLELLQTLAVWLVRCGQNQLTREEATQQLQLAMRMLPRVCDQGTPDKVLTHLLNRSGVLQERHDGMVQFIHRTFQDYLAAKALVENGGLRELLRQAHDETWQDVILMSVGHCRPPELIELIEGLIRQSDALPPKAEDRERLHTLAARCARDTVRLSSEIQQTVNDRVRAMLPPRSEDSRRRLASLGPALLSHLPDPDPQNDDEGEWVANLIGLVGGREAMLYAKRLLGHPGKRTRQALASSWLNIPAREYAEEVLAKLPLDDLDVVVTRPRQLELLASFGPMHTLSIVGSYTSEALEEHVAGLTVSHLFLFESADLTSLDFSKRLTATYSLWLGAPLRDIDMLSSLARASHIQRLGMSLVSCSEFASVSQSLPHITDLTVWCQPPEITGIAELPRVFPSLAELHLSPHPEGTLQPPDLTPLVGLPDLKVFVNGKQLVPPPRPQSESTPSMTAQHPFS</sequence>
<organism evidence="4 5">
    <name type="scientific">Streptomyces palmae</name>
    <dbReference type="NCBI Taxonomy" id="1701085"/>
    <lineage>
        <taxon>Bacteria</taxon>
        <taxon>Bacillati</taxon>
        <taxon>Actinomycetota</taxon>
        <taxon>Actinomycetes</taxon>
        <taxon>Kitasatosporales</taxon>
        <taxon>Streptomycetaceae</taxon>
        <taxon>Streptomyces</taxon>
    </lineage>
</organism>
<feature type="compositionally biased region" description="Basic and acidic residues" evidence="2">
    <location>
        <begin position="158"/>
        <end position="167"/>
    </location>
</feature>
<keyword evidence="1" id="KW-0175">Coiled coil</keyword>
<feature type="region of interest" description="Disordered" evidence="2">
    <location>
        <begin position="878"/>
        <end position="902"/>
    </location>
</feature>
<gene>
    <name evidence="4" type="ORF">E4099_12225</name>
</gene>
<evidence type="ECO:0000256" key="2">
    <source>
        <dbReference type="SAM" id="MobiDB-lite"/>
    </source>
</evidence>
<dbReference type="GO" id="GO:0008233">
    <property type="term" value="F:peptidase activity"/>
    <property type="evidence" value="ECO:0007669"/>
    <property type="project" value="UniProtKB-KW"/>
</dbReference>
<dbReference type="PANTHER" id="PTHR46844">
    <property type="entry name" value="SLR5058 PROTEIN"/>
    <property type="match status" value="1"/>
</dbReference>
<feature type="coiled-coil region" evidence="1">
    <location>
        <begin position="360"/>
        <end position="387"/>
    </location>
</feature>
<dbReference type="InterPro" id="IPR043504">
    <property type="entry name" value="Peptidase_S1_PA_chymotrypsin"/>
</dbReference>